<protein>
    <submittedName>
        <fullName evidence="3">DUF4328 domain-containing protein</fullName>
    </submittedName>
</protein>
<keyword evidence="4" id="KW-1185">Reference proteome</keyword>
<reference evidence="3 4" key="1">
    <citation type="journal article" date="2021" name="Pathogens">
        <title>Isolation and Characterization of Kingella bonacorsii sp. nov., A Novel Kingella Species Detected in a Stable Periodontitis Subject.</title>
        <authorList>
            <person name="Antezack A."/>
            <person name="Boxberger M."/>
            <person name="Rolland C."/>
            <person name="Monnet-Corti V."/>
            <person name="La Scola B."/>
        </authorList>
    </citation>
    <scope>NUCLEOTIDE SEQUENCE [LARGE SCALE GENOMIC DNA]</scope>
    <source>
        <strain evidence="3 4">Marseille-Q4569</strain>
    </source>
</reference>
<feature type="domain" description="DUF4328" evidence="2">
    <location>
        <begin position="77"/>
        <end position="232"/>
    </location>
</feature>
<organism evidence="3 4">
    <name type="scientific">Kingella bonacorsii</name>
    <dbReference type="NCBI Taxonomy" id="2796361"/>
    <lineage>
        <taxon>Bacteria</taxon>
        <taxon>Pseudomonadati</taxon>
        <taxon>Pseudomonadota</taxon>
        <taxon>Betaproteobacteria</taxon>
        <taxon>Neisseriales</taxon>
        <taxon>Neisseriaceae</taxon>
        <taxon>Kingella</taxon>
    </lineage>
</organism>
<keyword evidence="1" id="KW-0812">Transmembrane</keyword>
<feature type="transmembrane region" description="Helical" evidence="1">
    <location>
        <begin position="208"/>
        <end position="229"/>
    </location>
</feature>
<feature type="transmembrane region" description="Helical" evidence="1">
    <location>
        <begin position="71"/>
        <end position="95"/>
    </location>
</feature>
<feature type="transmembrane region" description="Helical" evidence="1">
    <location>
        <begin position="116"/>
        <end position="133"/>
    </location>
</feature>
<dbReference type="EMBL" id="JAEHNZ010000004">
    <property type="protein sequence ID" value="MBK0397086.1"/>
    <property type="molecule type" value="Genomic_DNA"/>
</dbReference>
<evidence type="ECO:0000313" key="3">
    <source>
        <dbReference type="EMBL" id="MBK0397086.1"/>
    </source>
</evidence>
<evidence type="ECO:0000313" key="4">
    <source>
        <dbReference type="Proteomes" id="UP000614058"/>
    </source>
</evidence>
<feature type="transmembrane region" description="Helical" evidence="1">
    <location>
        <begin position="153"/>
        <end position="173"/>
    </location>
</feature>
<dbReference type="RefSeq" id="WP_200523092.1">
    <property type="nucleotide sequence ID" value="NZ_JAEHNZ010000004.1"/>
</dbReference>
<dbReference type="InterPro" id="IPR025565">
    <property type="entry name" value="DUF4328"/>
</dbReference>
<evidence type="ECO:0000259" key="2">
    <source>
        <dbReference type="Pfam" id="PF14219"/>
    </source>
</evidence>
<gene>
    <name evidence="3" type="ORF">JDW22_10975</name>
</gene>
<proteinExistence type="predicted"/>
<accession>A0ABS1BUZ8</accession>
<evidence type="ECO:0000256" key="1">
    <source>
        <dbReference type="SAM" id="Phobius"/>
    </source>
</evidence>
<dbReference type="Pfam" id="PF14219">
    <property type="entry name" value="DUF4328"/>
    <property type="match status" value="1"/>
</dbReference>
<name>A0ABS1BUZ8_9NEIS</name>
<keyword evidence="1" id="KW-0472">Membrane</keyword>
<comment type="caution">
    <text evidence="3">The sequence shown here is derived from an EMBL/GenBank/DDBJ whole genome shotgun (WGS) entry which is preliminary data.</text>
</comment>
<dbReference type="Proteomes" id="UP000614058">
    <property type="component" value="Unassembled WGS sequence"/>
</dbReference>
<keyword evidence="1" id="KW-1133">Transmembrane helix</keyword>
<sequence>MTKNKTYSYHDQTNLARWIKRLAIPYFLGLVCILALDYYKLPHLNSILAQLPNPEFDYLAAEDAFDEQVGLFYLLFIPFIIVWLIETLLIVRWIYRAAANTYALNIPIYYKPHWSVTGYIIPIVNFIVPYRAMRQIAENSTQAARQTPFLNLLGYWWATWLASGIISTISSWLEKQSDKAIQAAIEQAGEVRLPAIPPEAIQQQINTIYLDTATYALSFICFCFLLRIIQRTNQAQNALATQQGSLKP</sequence>